<sequence length="237" mass="28066">MDQDFFKLSSREEVIKFEELLHQYEIEQARVCLPHLPLIKAYNYSQTRVDGGKVFASFLDIKINFSMLWLEHQTMLTSRNKFTTKENFKEFSILDSDLEFFARIDFHRAGSAFILRYRALWDKIMGFLVLTFIPQKYKDYENAKKSRKKTFIKIVNTLIESDPEKHKVFNTFAEEIILYLEGFDNVYRTPEAHGTGVLRKWSLSNLSFQDDPSFDLILGYWNFLNQTMSNIGKIFVD</sequence>
<name>A0ABU5TEF3_9CYAN</name>
<organism evidence="1 2">
    <name type="scientific">Pseudanabaena galeata UHCC 0370</name>
    <dbReference type="NCBI Taxonomy" id="3110310"/>
    <lineage>
        <taxon>Bacteria</taxon>
        <taxon>Bacillati</taxon>
        <taxon>Cyanobacteriota</taxon>
        <taxon>Cyanophyceae</taxon>
        <taxon>Pseudanabaenales</taxon>
        <taxon>Pseudanabaenaceae</taxon>
        <taxon>Pseudanabaena</taxon>
    </lineage>
</organism>
<evidence type="ECO:0000313" key="2">
    <source>
        <dbReference type="Proteomes" id="UP001301388"/>
    </source>
</evidence>
<protein>
    <submittedName>
        <fullName evidence="1">Uncharacterized protein</fullName>
    </submittedName>
</protein>
<keyword evidence="2" id="KW-1185">Reference proteome</keyword>
<comment type="caution">
    <text evidence="1">The sequence shown here is derived from an EMBL/GenBank/DDBJ whole genome shotgun (WGS) entry which is preliminary data.</text>
</comment>
<gene>
    <name evidence="1" type="ORF">VB774_02435</name>
</gene>
<evidence type="ECO:0000313" key="1">
    <source>
        <dbReference type="EMBL" id="MEA5476466.1"/>
    </source>
</evidence>
<reference evidence="1 2" key="1">
    <citation type="submission" date="2023-12" db="EMBL/GenBank/DDBJ databases">
        <title>Baltic Sea Cyanobacteria.</title>
        <authorList>
            <person name="Delbaje E."/>
            <person name="Fewer D.P."/>
            <person name="Shishido T.K."/>
        </authorList>
    </citation>
    <scope>NUCLEOTIDE SEQUENCE [LARGE SCALE GENOMIC DNA]</scope>
    <source>
        <strain evidence="1 2">UHCC 0370</strain>
    </source>
</reference>
<accession>A0ABU5TEF3</accession>
<dbReference type="RefSeq" id="WP_323259556.1">
    <property type="nucleotide sequence ID" value="NZ_JAYGIE010000006.1"/>
</dbReference>
<proteinExistence type="predicted"/>
<dbReference type="EMBL" id="JAYGIE010000006">
    <property type="protein sequence ID" value="MEA5476466.1"/>
    <property type="molecule type" value="Genomic_DNA"/>
</dbReference>
<dbReference type="Proteomes" id="UP001301388">
    <property type="component" value="Unassembled WGS sequence"/>
</dbReference>